<name>A0A172JIF4_BPPB1</name>
<protein>
    <submittedName>
        <fullName evidence="1">Uncharacterized protein</fullName>
    </submittedName>
</protein>
<reference evidence="1 2" key="1">
    <citation type="journal article" date="2016" name="Virology">
        <title>The genome of AR9, a giant transducing Bacillus phage encoding two multisubunit RNA polymerases.</title>
        <authorList>
            <person name="Lavysh D."/>
            <person name="Sokolova M."/>
            <person name="Minakhin L."/>
            <person name="Yakunina M."/>
            <person name="Artamonova T."/>
            <person name="Kozyavkin S."/>
            <person name="Makarova K.S."/>
            <person name="Koonin E.V."/>
            <person name="Severinov K."/>
        </authorList>
    </citation>
    <scope>NUCLEOTIDE SEQUENCE [LARGE SCALE GENOMIC DNA]</scope>
</reference>
<dbReference type="Proteomes" id="UP000202618">
    <property type="component" value="Segment"/>
</dbReference>
<proteinExistence type="predicted"/>
<dbReference type="KEGG" id="vg:29058979"/>
<sequence length="221" mass="25439">MIKKINSPAKVNNIVNIQSVQNNDNILLKNMDGYFQEKFYFTDIYDDTKMKKLVGSIKSQIRSSDEYSHYIGFLKNELGLSHCAVLGNVSAEDASLEFHHYPFTIHDIINLSISRNILLGKKFNSFTIIKEVLDDHYNNIIGLVPLSLTVHELVHAGEIFVNLNQVYGDINEFNKKYSFAMTDDMIEKFNKLIELSESNAPYSETNILKKIYDKIEDNDRT</sequence>
<dbReference type="GeneID" id="29058979"/>
<dbReference type="OrthoDB" id="36614at10239"/>
<organism evidence="1 2">
    <name type="scientific">Bacillus phage AR9</name>
    <dbReference type="NCBI Taxonomy" id="1815509"/>
    <lineage>
        <taxon>Viruses</taxon>
        <taxon>Duplodnaviria</taxon>
        <taxon>Heunggongvirae</taxon>
        <taxon>Uroviricota</taxon>
        <taxon>Caudoviricetes</taxon>
        <taxon>Takahashivirus</taxon>
        <taxon>Bacillus phage PBS1</taxon>
    </lineage>
</organism>
<dbReference type="RefSeq" id="YP_009283165.1">
    <property type="nucleotide sequence ID" value="NC_031039.1"/>
</dbReference>
<accession>A0A172JIF4</accession>
<dbReference type="EMBL" id="KU878088">
    <property type="protein sequence ID" value="AMS01345.1"/>
    <property type="molecule type" value="Genomic_DNA"/>
</dbReference>
<gene>
    <name evidence="1" type="ORF">AR9_g261</name>
</gene>
<evidence type="ECO:0000313" key="2">
    <source>
        <dbReference type="Proteomes" id="UP000202618"/>
    </source>
</evidence>
<evidence type="ECO:0000313" key="1">
    <source>
        <dbReference type="EMBL" id="AMS01345.1"/>
    </source>
</evidence>